<dbReference type="AlphaFoldDB" id="A0A917CYM6"/>
<reference evidence="1" key="1">
    <citation type="journal article" date="2014" name="Int. J. Syst. Evol. Microbiol.">
        <title>Complete genome sequence of Corynebacterium casei LMG S-19264T (=DSM 44701T), isolated from a smear-ripened cheese.</title>
        <authorList>
            <consortium name="US DOE Joint Genome Institute (JGI-PGF)"/>
            <person name="Walter F."/>
            <person name="Albersmeier A."/>
            <person name="Kalinowski J."/>
            <person name="Ruckert C."/>
        </authorList>
    </citation>
    <scope>NUCLEOTIDE SEQUENCE</scope>
    <source>
        <strain evidence="1">CGMCC 1.12181</strain>
    </source>
</reference>
<sequence>MRIGELGAGAQAYASMDGGVLREPGAEAYASMDGGVLRELGAEVYAPRTFFLELSFAGAGCYNCALLN</sequence>
<name>A0A917CYM6_9GAMM</name>
<reference evidence="1" key="2">
    <citation type="submission" date="2020-09" db="EMBL/GenBank/DDBJ databases">
        <authorList>
            <person name="Sun Q."/>
            <person name="Zhou Y."/>
        </authorList>
    </citation>
    <scope>NUCLEOTIDE SEQUENCE</scope>
    <source>
        <strain evidence="1">CGMCC 1.12181</strain>
    </source>
</reference>
<evidence type="ECO:0000313" key="2">
    <source>
        <dbReference type="Proteomes" id="UP000605253"/>
    </source>
</evidence>
<dbReference type="Proteomes" id="UP000605253">
    <property type="component" value="Unassembled WGS sequence"/>
</dbReference>
<proteinExistence type="predicted"/>
<gene>
    <name evidence="1" type="ORF">GCM10011365_21610</name>
</gene>
<protein>
    <submittedName>
        <fullName evidence="1">Uncharacterized protein</fullName>
    </submittedName>
</protein>
<comment type="caution">
    <text evidence="1">The sequence shown here is derived from an EMBL/GenBank/DDBJ whole genome shotgun (WGS) entry which is preliminary data.</text>
</comment>
<dbReference type="EMBL" id="BMEO01000011">
    <property type="protein sequence ID" value="GGG00044.1"/>
    <property type="molecule type" value="Genomic_DNA"/>
</dbReference>
<accession>A0A917CYM6</accession>
<evidence type="ECO:0000313" key="1">
    <source>
        <dbReference type="EMBL" id="GGG00044.1"/>
    </source>
</evidence>
<keyword evidence="2" id="KW-1185">Reference proteome</keyword>
<organism evidence="1 2">
    <name type="scientific">Marinicella pacifica</name>
    <dbReference type="NCBI Taxonomy" id="1171543"/>
    <lineage>
        <taxon>Bacteria</taxon>
        <taxon>Pseudomonadati</taxon>
        <taxon>Pseudomonadota</taxon>
        <taxon>Gammaproteobacteria</taxon>
        <taxon>Lysobacterales</taxon>
        <taxon>Marinicellaceae</taxon>
        <taxon>Marinicella</taxon>
    </lineage>
</organism>